<evidence type="ECO:0000313" key="4">
    <source>
        <dbReference type="Proteomes" id="UP000054771"/>
    </source>
</evidence>
<feature type="compositionally biased region" description="Low complexity" evidence="1">
    <location>
        <begin position="22"/>
        <end position="33"/>
    </location>
</feature>
<feature type="transmembrane region" description="Helical" evidence="2">
    <location>
        <begin position="95"/>
        <end position="117"/>
    </location>
</feature>
<accession>A0A0U5GGV7</accession>
<dbReference type="EMBL" id="CDMC01000024">
    <property type="protein sequence ID" value="CEL11243.1"/>
    <property type="molecule type" value="Genomic_DNA"/>
</dbReference>
<evidence type="ECO:0000256" key="2">
    <source>
        <dbReference type="SAM" id="Phobius"/>
    </source>
</evidence>
<protein>
    <submittedName>
        <fullName evidence="3">Uncharacterized protein</fullName>
    </submittedName>
</protein>
<organism evidence="3 4">
    <name type="scientific">Aspergillus calidoustus</name>
    <dbReference type="NCBI Taxonomy" id="454130"/>
    <lineage>
        <taxon>Eukaryota</taxon>
        <taxon>Fungi</taxon>
        <taxon>Dikarya</taxon>
        <taxon>Ascomycota</taxon>
        <taxon>Pezizomycotina</taxon>
        <taxon>Eurotiomycetes</taxon>
        <taxon>Eurotiomycetidae</taxon>
        <taxon>Eurotiales</taxon>
        <taxon>Aspergillaceae</taxon>
        <taxon>Aspergillus</taxon>
        <taxon>Aspergillus subgen. Nidulantes</taxon>
    </lineage>
</organism>
<dbReference type="AlphaFoldDB" id="A0A0U5GGV7"/>
<reference evidence="4" key="1">
    <citation type="journal article" date="2016" name="Genome Announc.">
        <title>Draft genome sequences of fungus Aspergillus calidoustus.</title>
        <authorList>
            <person name="Horn F."/>
            <person name="Linde J."/>
            <person name="Mattern D.J."/>
            <person name="Walther G."/>
            <person name="Guthke R."/>
            <person name="Scherlach K."/>
            <person name="Martin K."/>
            <person name="Brakhage A.A."/>
            <person name="Petzke L."/>
            <person name="Valiante V."/>
        </authorList>
    </citation>
    <scope>NUCLEOTIDE SEQUENCE [LARGE SCALE GENOMIC DNA]</scope>
    <source>
        <strain evidence="4">SF006504</strain>
    </source>
</reference>
<evidence type="ECO:0000256" key="1">
    <source>
        <dbReference type="SAM" id="MobiDB-lite"/>
    </source>
</evidence>
<feature type="region of interest" description="Disordered" evidence="1">
    <location>
        <begin position="1"/>
        <end position="48"/>
    </location>
</feature>
<name>A0A0U5GGV7_ASPCI</name>
<feature type="compositionally biased region" description="Acidic residues" evidence="1">
    <location>
        <begin position="1"/>
        <end position="11"/>
    </location>
</feature>
<keyword evidence="2" id="KW-0812">Transmembrane</keyword>
<keyword evidence="2" id="KW-0472">Membrane</keyword>
<dbReference type="Proteomes" id="UP000054771">
    <property type="component" value="Unassembled WGS sequence"/>
</dbReference>
<keyword evidence="2" id="KW-1133">Transmembrane helix</keyword>
<gene>
    <name evidence="3" type="ORF">ASPCAL14346</name>
</gene>
<dbReference type="STRING" id="454130.A0A0U5GGV7"/>
<sequence>MDSDTDGDGADDSTNVDLDLEGSTSGDSSNDNSPHLLTSQGDTGGDPALSKPWGIAGRTLIELEGDRFSASLVAYTAIRGLQVGEDGQLAFYKPYNYTTILAGLIWVAWLLLLEFALPTHGYHLIPDIHPRALIWNHARRATQVHQAYGGRPSFSPMTELLCLMAGSMRIVRDQPQRPTIS</sequence>
<proteinExistence type="predicted"/>
<evidence type="ECO:0000313" key="3">
    <source>
        <dbReference type="EMBL" id="CEL11243.1"/>
    </source>
</evidence>
<keyword evidence="4" id="KW-1185">Reference proteome</keyword>
<dbReference type="OrthoDB" id="4511123at2759"/>